<proteinExistence type="predicted"/>
<feature type="region of interest" description="Disordered" evidence="2">
    <location>
        <begin position="49"/>
        <end position="73"/>
    </location>
</feature>
<comment type="caution">
    <text evidence="3">The sequence shown here is derived from an EMBL/GenBank/DDBJ whole genome shotgun (WGS) entry which is preliminary data.</text>
</comment>
<evidence type="ECO:0000313" key="4">
    <source>
        <dbReference type="Proteomes" id="UP001549921"/>
    </source>
</evidence>
<feature type="region of interest" description="Disordered" evidence="2">
    <location>
        <begin position="96"/>
        <end position="139"/>
    </location>
</feature>
<feature type="coiled-coil region" evidence="1">
    <location>
        <begin position="151"/>
        <end position="178"/>
    </location>
</feature>
<evidence type="ECO:0000256" key="1">
    <source>
        <dbReference type="SAM" id="Coils"/>
    </source>
</evidence>
<protein>
    <submittedName>
        <fullName evidence="3">Uncharacterized protein</fullName>
    </submittedName>
</protein>
<feature type="compositionally biased region" description="Basic residues" evidence="2">
    <location>
        <begin position="64"/>
        <end position="73"/>
    </location>
</feature>
<name>A0ABD0SXQ7_LOXSC</name>
<sequence>MAKTRKKLTREEKLLKDRVRKRKKYAQIKNDPNLYALQKEKERIRYLARKEKKKILSIKDKSPRSQRKQRRQWRINSQRYQQNKIKKIKLEKMLAENSRPQSDTDDQLNPESPVPDPLMIDQPGPGQNISPHSSNSKNKFRRMRYRYLKILHTLKDRITKLEREKDALRKDIPQKECKSTEKEVETVIKDDRRVRKYKLLQNLPFSRRNKIITVNMKQKIIKQVQSFFEEDKNSSVAAGKREFIKKAGEKKQKRYLTDNLKNLHTRFVNEHFVISYSTFCKYRPFWVVFPKDDRKTCQCKLHSNVNYLIRALKNAKIITETTGTEVINSICCETKRECLERKYGVCASKVLNYQEFQNDEKIAYYQWIVEKKAYTVKDGEQRMKRVTKKKKFEDYPRNVIQKLESNLSIFLKHNLNIMVQYDVIKQLKQNLKDKEIIIHVDFSENFCLKYHEEIRSFHFGGSREPVSLHTGVLYYKDSDTGTLETKSFCTISDCLQNDAAAVWAHICPILKMAQTVVPYKTVHFLSDSPSSQYRNKYIFYMITKLRDLNPSITKVSWNYQESGYGKEAPDGIGAVVKRTADNFVRYGGDVGYFENFWSLVTQNIPNVHFEIITENEIKGKTFPPNLPGFKGTMKVHQVVWAADHKKTIVFRELSCFECENIRNVCNHNKHLGFLHCDSFGEIETDTLVTQHEQNEYPNYNVSVLSIGTSTILNNLDDSDVDLSFDILLPVPGFILCSWVKDFQKTFSI</sequence>
<accession>A0ABD0SXQ7</accession>
<organism evidence="3 4">
    <name type="scientific">Loxostege sticticalis</name>
    <name type="common">Beet webworm moth</name>
    <dbReference type="NCBI Taxonomy" id="481309"/>
    <lineage>
        <taxon>Eukaryota</taxon>
        <taxon>Metazoa</taxon>
        <taxon>Ecdysozoa</taxon>
        <taxon>Arthropoda</taxon>
        <taxon>Hexapoda</taxon>
        <taxon>Insecta</taxon>
        <taxon>Pterygota</taxon>
        <taxon>Neoptera</taxon>
        <taxon>Endopterygota</taxon>
        <taxon>Lepidoptera</taxon>
        <taxon>Glossata</taxon>
        <taxon>Ditrysia</taxon>
        <taxon>Pyraloidea</taxon>
        <taxon>Crambidae</taxon>
        <taxon>Pyraustinae</taxon>
        <taxon>Loxostege</taxon>
    </lineage>
</organism>
<gene>
    <name evidence="3" type="ORF">ABMA28_002592</name>
</gene>
<keyword evidence="1" id="KW-0175">Coiled coil</keyword>
<dbReference type="Proteomes" id="UP001549921">
    <property type="component" value="Unassembled WGS sequence"/>
</dbReference>
<evidence type="ECO:0000256" key="2">
    <source>
        <dbReference type="SAM" id="MobiDB-lite"/>
    </source>
</evidence>
<dbReference type="EMBL" id="JBEDNZ010000013">
    <property type="protein sequence ID" value="KAL0830415.1"/>
    <property type="molecule type" value="Genomic_DNA"/>
</dbReference>
<dbReference type="PANTHER" id="PTHR46601">
    <property type="entry name" value="ULP_PROTEASE DOMAIN-CONTAINING PROTEIN"/>
    <property type="match status" value="1"/>
</dbReference>
<dbReference type="AlphaFoldDB" id="A0ABD0SXQ7"/>
<dbReference type="PANTHER" id="PTHR46601:SF2">
    <property type="entry name" value="UBIQUITIN-LIKE PROTEASE FAMILY PROFILE DOMAIN-CONTAINING PROTEIN"/>
    <property type="match status" value="1"/>
</dbReference>
<evidence type="ECO:0000313" key="3">
    <source>
        <dbReference type="EMBL" id="KAL0830415.1"/>
    </source>
</evidence>
<reference evidence="3 4" key="1">
    <citation type="submission" date="2024-06" db="EMBL/GenBank/DDBJ databases">
        <title>A chromosome-level genome assembly of beet webworm, Loxostege sticticalis.</title>
        <authorList>
            <person name="Zhang Y."/>
        </authorList>
    </citation>
    <scope>NUCLEOTIDE SEQUENCE [LARGE SCALE GENOMIC DNA]</scope>
    <source>
        <strain evidence="3">AQ028</strain>
        <tissue evidence="3">Male pupae</tissue>
    </source>
</reference>
<feature type="compositionally biased region" description="Polar residues" evidence="2">
    <location>
        <begin position="125"/>
        <end position="137"/>
    </location>
</feature>